<dbReference type="SUPFAM" id="SSF47364">
    <property type="entry name" value="Domain of the SRP/SRP receptor G-proteins"/>
    <property type="match status" value="1"/>
</dbReference>
<dbReference type="InterPro" id="IPR004125">
    <property type="entry name" value="Signal_recog_particle_SRP54_M"/>
</dbReference>
<dbReference type="Gene3D" id="1.20.120.140">
    <property type="entry name" value="Signal recognition particle SRP54, nucleotide-binding domain"/>
    <property type="match status" value="1"/>
</dbReference>
<keyword evidence="6 10" id="KW-0342">GTP-binding</keyword>
<name>A0A0M0BL64_9ARCH</name>
<comment type="function">
    <text evidence="10">Involved in targeting and insertion of nascent membrane proteins into the cytoplasmic membrane. Binds to the hydrophobic signal sequence of the ribosome-nascent chain (RNC) as it emerges from the ribosomes. The SRP-RNC complex is then targeted to the cytoplasmic membrane where it interacts with the SRP receptor FtsY.</text>
</comment>
<evidence type="ECO:0000256" key="5">
    <source>
        <dbReference type="ARBA" id="ARBA00022884"/>
    </source>
</evidence>
<evidence type="ECO:0000256" key="1">
    <source>
        <dbReference type="ARBA" id="ARBA00005450"/>
    </source>
</evidence>
<dbReference type="Proteomes" id="UP000037210">
    <property type="component" value="Unassembled WGS sequence"/>
</dbReference>
<dbReference type="InterPro" id="IPR000897">
    <property type="entry name" value="SRP54_GTPase_dom"/>
</dbReference>
<dbReference type="FunFam" id="3.40.50.300:FF:000022">
    <property type="entry name" value="Signal recognition particle 54 kDa subunit"/>
    <property type="match status" value="1"/>
</dbReference>
<evidence type="ECO:0000256" key="4">
    <source>
        <dbReference type="ARBA" id="ARBA00022801"/>
    </source>
</evidence>
<dbReference type="PANTHER" id="PTHR11564">
    <property type="entry name" value="SIGNAL RECOGNITION PARTICLE 54K PROTEIN SRP54"/>
    <property type="match status" value="1"/>
</dbReference>
<dbReference type="EC" id="3.6.5.4" evidence="10"/>
<dbReference type="CDD" id="cd17875">
    <property type="entry name" value="SRP54_G"/>
    <property type="match status" value="1"/>
</dbReference>
<evidence type="ECO:0000256" key="3">
    <source>
        <dbReference type="ARBA" id="ARBA00022741"/>
    </source>
</evidence>
<dbReference type="Pfam" id="PF00448">
    <property type="entry name" value="SRP54"/>
    <property type="match status" value="1"/>
</dbReference>
<protein>
    <recommendedName>
        <fullName evidence="10">Signal recognition particle 54 kDa protein</fullName>
        <shortName evidence="10">SRP54</shortName>
        <ecNumber evidence="10">3.6.5.4</ecNumber>
    </recommendedName>
</protein>
<dbReference type="GO" id="GO:0003924">
    <property type="term" value="F:GTPase activity"/>
    <property type="evidence" value="ECO:0007669"/>
    <property type="project" value="UniProtKB-UniRule"/>
</dbReference>
<dbReference type="InterPro" id="IPR036225">
    <property type="entry name" value="SRP/SRP_N"/>
</dbReference>
<gene>
    <name evidence="10" type="primary">srp54</name>
    <name evidence="14" type="ORF">AC482_06825</name>
</gene>
<comment type="subcellular location">
    <subcellularLocation>
        <location evidence="10">Cytoplasm</location>
    </subcellularLocation>
    <text evidence="10">The SRP-RNC complex is targeted to the cytoplasmic membrane.</text>
</comment>
<evidence type="ECO:0000256" key="7">
    <source>
        <dbReference type="ARBA" id="ARBA00023135"/>
    </source>
</evidence>
<dbReference type="InterPro" id="IPR003593">
    <property type="entry name" value="AAA+_ATPase"/>
</dbReference>
<evidence type="ECO:0000313" key="14">
    <source>
        <dbReference type="EMBL" id="KON29337.1"/>
    </source>
</evidence>
<evidence type="ECO:0000259" key="12">
    <source>
        <dbReference type="SMART" id="SM00962"/>
    </source>
</evidence>
<evidence type="ECO:0000256" key="2">
    <source>
        <dbReference type="ARBA" id="ARBA00022490"/>
    </source>
</evidence>
<organism evidence="14 15">
    <name type="scientific">miscellaneous Crenarchaeota group-15 archaeon DG-45</name>
    <dbReference type="NCBI Taxonomy" id="1685127"/>
    <lineage>
        <taxon>Archaea</taxon>
        <taxon>Candidatus Bathyarchaeota</taxon>
        <taxon>MCG-15</taxon>
    </lineage>
</organism>
<evidence type="ECO:0000256" key="6">
    <source>
        <dbReference type="ARBA" id="ARBA00023134"/>
    </source>
</evidence>
<comment type="catalytic activity">
    <reaction evidence="10">
        <text>GTP + H2O = GDP + phosphate + H(+)</text>
        <dbReference type="Rhea" id="RHEA:19669"/>
        <dbReference type="ChEBI" id="CHEBI:15377"/>
        <dbReference type="ChEBI" id="CHEBI:15378"/>
        <dbReference type="ChEBI" id="CHEBI:37565"/>
        <dbReference type="ChEBI" id="CHEBI:43474"/>
        <dbReference type="ChEBI" id="CHEBI:58189"/>
        <dbReference type="EC" id="3.6.5.4"/>
    </reaction>
</comment>
<evidence type="ECO:0000259" key="13">
    <source>
        <dbReference type="SMART" id="SM00963"/>
    </source>
</evidence>
<keyword evidence="4 10" id="KW-0378">Hydrolase</keyword>
<dbReference type="HAMAP" id="MF_00306">
    <property type="entry name" value="SRP54"/>
    <property type="match status" value="1"/>
</dbReference>
<evidence type="ECO:0000256" key="9">
    <source>
        <dbReference type="ARBA" id="ARBA00064051"/>
    </source>
</evidence>
<keyword evidence="8 10" id="KW-0687">Ribonucleoprotein</keyword>
<dbReference type="SMART" id="SM00962">
    <property type="entry name" value="SRP54"/>
    <property type="match status" value="1"/>
</dbReference>
<dbReference type="InterPro" id="IPR013822">
    <property type="entry name" value="Signal_recog_particl_SRP54_hlx"/>
</dbReference>
<dbReference type="InterPro" id="IPR036891">
    <property type="entry name" value="Signal_recog_part_SRP54_M_sf"/>
</dbReference>
<comment type="subunit">
    <text evidence="9 10">Part of the signal recognition particle protein translocation system, which is composed of SRP and FtsY. Archaeal SRP consists of a 7S RNA molecule of 300 nucleotides and two protein subunits: SRP54 and SRP19.</text>
</comment>
<keyword evidence="5 10" id="KW-0694">RNA-binding</keyword>
<dbReference type="EMBL" id="LFWZ01000068">
    <property type="protein sequence ID" value="KON29337.1"/>
    <property type="molecule type" value="Genomic_DNA"/>
</dbReference>
<dbReference type="GO" id="GO:0005525">
    <property type="term" value="F:GTP binding"/>
    <property type="evidence" value="ECO:0007669"/>
    <property type="project" value="UniProtKB-UniRule"/>
</dbReference>
<keyword evidence="2 10" id="KW-0963">Cytoplasm</keyword>
<dbReference type="GO" id="GO:0006614">
    <property type="term" value="P:SRP-dependent cotranslational protein targeting to membrane"/>
    <property type="evidence" value="ECO:0007669"/>
    <property type="project" value="InterPro"/>
</dbReference>
<dbReference type="PATRIC" id="fig|1685127.3.peg.217"/>
<keyword evidence="3 10" id="KW-0547">Nucleotide-binding</keyword>
<dbReference type="Pfam" id="PF02978">
    <property type="entry name" value="SRP_SPB"/>
    <property type="match status" value="1"/>
</dbReference>
<dbReference type="GO" id="GO:0048500">
    <property type="term" value="C:signal recognition particle"/>
    <property type="evidence" value="ECO:0007669"/>
    <property type="project" value="UniProtKB-UniRule"/>
</dbReference>
<sequence length="440" mass="49094">MVLEKLGSSLYEALRKVLRAPVVDRELVKELVRDFQRALLQADVNVQLVMELSQNIENRALEEKLPPGISRREHLVKVVHDELTRFVGERPEPLDIQPGRQNLLMLVGIQGSGKTTTAAKLARYFQKRGLRPAVVCADTFRPGAYDQLRQLAESINVDFYGEEGGGDPIAIARRGAERFRGHEVVVIDTSGRHKEEKALIAEMREIAAAVRPREIVLVLDGTIGQQAAAQAQAFNEATDIGSIVVAKLDGSARGGGALSSVAATGARIKFIGTGERIEDLEPFDPGRFIGRLLGMGDIEGLVKRVREAEVPVTEKDVRAMLSGRFTLADMYQQMEAMRSMGPLQKVLGMIPGLGYQLPEEGFDVAEERLDRFRVIIQSMTPGERESPRIINASRLRRIARGSGTEEREVRELIKQYNAMRRMLKQLRGRRGLLRRLPFRM</sequence>
<evidence type="ECO:0000256" key="10">
    <source>
        <dbReference type="HAMAP-Rule" id="MF_00306"/>
    </source>
</evidence>
<feature type="domain" description="Signal recognition particle SRP54 helical bundle" evidence="13">
    <location>
        <begin position="2"/>
        <end position="87"/>
    </location>
</feature>
<evidence type="ECO:0000313" key="15">
    <source>
        <dbReference type="Proteomes" id="UP000037210"/>
    </source>
</evidence>
<reference evidence="14 15" key="1">
    <citation type="submission" date="2015-06" db="EMBL/GenBank/DDBJ databases">
        <title>New insights into the roles of widespread benthic archaea in carbon and nitrogen cycling.</title>
        <authorList>
            <person name="Lazar C.S."/>
            <person name="Baker B.J."/>
            <person name="Seitz K.W."/>
            <person name="Hyde A.S."/>
            <person name="Dick G.J."/>
            <person name="Hinrichs K.-U."/>
            <person name="Teske A.P."/>
        </authorList>
    </citation>
    <scope>NUCLEOTIDE SEQUENCE [LARGE SCALE GENOMIC DNA]</scope>
    <source>
        <strain evidence="14">DG-45</strain>
    </source>
</reference>
<dbReference type="SUPFAM" id="SSF47446">
    <property type="entry name" value="Signal peptide-binding domain"/>
    <property type="match status" value="1"/>
</dbReference>
<dbReference type="InterPro" id="IPR042101">
    <property type="entry name" value="SRP54_N_sf"/>
</dbReference>
<dbReference type="PANTHER" id="PTHR11564:SF5">
    <property type="entry name" value="SIGNAL RECOGNITION PARTICLE SUBUNIT SRP54"/>
    <property type="match status" value="1"/>
</dbReference>
<evidence type="ECO:0000259" key="11">
    <source>
        <dbReference type="SMART" id="SM00382"/>
    </source>
</evidence>
<dbReference type="SMART" id="SM00382">
    <property type="entry name" value="AAA"/>
    <property type="match status" value="1"/>
</dbReference>
<evidence type="ECO:0000256" key="8">
    <source>
        <dbReference type="ARBA" id="ARBA00023274"/>
    </source>
</evidence>
<feature type="binding site" evidence="10">
    <location>
        <begin position="108"/>
        <end position="115"/>
    </location>
    <ligand>
        <name>GTP</name>
        <dbReference type="ChEBI" id="CHEBI:37565"/>
    </ligand>
</feature>
<dbReference type="Gene3D" id="1.10.260.30">
    <property type="entry name" value="Signal recognition particle, SRP54 subunit, M-domain"/>
    <property type="match status" value="1"/>
</dbReference>
<feature type="domain" description="SRP54-type proteins GTP-binding" evidence="12">
    <location>
        <begin position="101"/>
        <end position="294"/>
    </location>
</feature>
<dbReference type="SUPFAM" id="SSF52540">
    <property type="entry name" value="P-loop containing nucleoside triphosphate hydrolases"/>
    <property type="match status" value="1"/>
</dbReference>
<comment type="domain">
    <text evidence="10">Composed of three domains: the N-terminal N domain, which is responsible for interactions with the ribosome, the central G domain, which binds GTP, and the C-terminal M domain, which binds the RNA and the signal sequence of the RNC.</text>
</comment>
<dbReference type="GO" id="GO:0008312">
    <property type="term" value="F:7S RNA binding"/>
    <property type="evidence" value="ECO:0007669"/>
    <property type="project" value="UniProtKB-UniRule"/>
</dbReference>
<proteinExistence type="inferred from homology"/>
<dbReference type="InterPro" id="IPR022941">
    <property type="entry name" value="SRP54"/>
</dbReference>
<comment type="caution">
    <text evidence="14">The sequence shown here is derived from an EMBL/GenBank/DDBJ whole genome shotgun (WGS) entry which is preliminary data.</text>
</comment>
<keyword evidence="7 10" id="KW-0733">Signal recognition particle</keyword>
<dbReference type="InterPro" id="IPR027417">
    <property type="entry name" value="P-loop_NTPase"/>
</dbReference>
<dbReference type="Pfam" id="PF02881">
    <property type="entry name" value="SRP54_N"/>
    <property type="match status" value="1"/>
</dbReference>
<feature type="domain" description="AAA+ ATPase" evidence="11">
    <location>
        <begin position="100"/>
        <end position="221"/>
    </location>
</feature>
<dbReference type="Gene3D" id="3.40.50.300">
    <property type="entry name" value="P-loop containing nucleotide triphosphate hydrolases"/>
    <property type="match status" value="1"/>
</dbReference>
<accession>A0A0M0BL64</accession>
<dbReference type="AlphaFoldDB" id="A0A0M0BL64"/>
<feature type="binding site" evidence="10">
    <location>
        <begin position="188"/>
        <end position="192"/>
    </location>
    <ligand>
        <name>GTP</name>
        <dbReference type="ChEBI" id="CHEBI:37565"/>
    </ligand>
</feature>
<comment type="similarity">
    <text evidence="1 10">Belongs to the GTP-binding SRP family. SRP54 subfamily.</text>
</comment>
<dbReference type="SMART" id="SM00963">
    <property type="entry name" value="SRP54_N"/>
    <property type="match status" value="1"/>
</dbReference>
<feature type="binding site" evidence="10">
    <location>
        <begin position="246"/>
        <end position="249"/>
    </location>
    <ligand>
        <name>GTP</name>
        <dbReference type="ChEBI" id="CHEBI:37565"/>
    </ligand>
</feature>